<comment type="caution">
    <text evidence="2">The sequence shown here is derived from an EMBL/GenBank/DDBJ whole genome shotgun (WGS) entry which is preliminary data.</text>
</comment>
<proteinExistence type="predicted"/>
<dbReference type="EMBL" id="WNYA01000001">
    <property type="protein sequence ID" value="KAG8594378.1"/>
    <property type="molecule type" value="Genomic_DNA"/>
</dbReference>
<evidence type="ECO:0000256" key="1">
    <source>
        <dbReference type="SAM" id="MobiDB-lite"/>
    </source>
</evidence>
<keyword evidence="3" id="KW-1185">Reference proteome</keyword>
<evidence type="ECO:0000313" key="2">
    <source>
        <dbReference type="EMBL" id="KAG8594378.1"/>
    </source>
</evidence>
<evidence type="ECO:0000313" key="3">
    <source>
        <dbReference type="Proteomes" id="UP000824782"/>
    </source>
</evidence>
<name>A0AAV7DB26_ENGPU</name>
<protein>
    <submittedName>
        <fullName evidence="2">Uncharacterized protein</fullName>
    </submittedName>
</protein>
<dbReference type="AlphaFoldDB" id="A0AAV7DB26"/>
<feature type="region of interest" description="Disordered" evidence="1">
    <location>
        <begin position="106"/>
        <end position="126"/>
    </location>
</feature>
<accession>A0AAV7DB26</accession>
<gene>
    <name evidence="2" type="ORF">GDO81_001175</name>
</gene>
<reference evidence="2" key="1">
    <citation type="thesis" date="2020" institute="ProQuest LLC" country="789 East Eisenhower Parkway, Ann Arbor, MI, USA">
        <title>Comparative Genomics and Chromosome Evolution.</title>
        <authorList>
            <person name="Mudd A.B."/>
        </authorList>
    </citation>
    <scope>NUCLEOTIDE SEQUENCE</scope>
    <source>
        <strain evidence="2">237g6f4</strain>
        <tissue evidence="2">Blood</tissue>
    </source>
</reference>
<feature type="compositionally biased region" description="Polar residues" evidence="1">
    <location>
        <begin position="115"/>
        <end position="126"/>
    </location>
</feature>
<sequence>MADTRRGIVLSASGMTGPSTVPQMNPNSGLLTQTIPTTQPLSTINNITPPQTECTSGQAIQHMIATPMIQTTNMAQPTQSRNRVTLTPQASLPFLGAGTRCCYETERSGDLTGNRPGQTGHKSVHI</sequence>
<dbReference type="Proteomes" id="UP000824782">
    <property type="component" value="Unassembled WGS sequence"/>
</dbReference>
<organism evidence="2 3">
    <name type="scientific">Engystomops pustulosus</name>
    <name type="common">Tungara frog</name>
    <name type="synonym">Physalaemus pustulosus</name>
    <dbReference type="NCBI Taxonomy" id="76066"/>
    <lineage>
        <taxon>Eukaryota</taxon>
        <taxon>Metazoa</taxon>
        <taxon>Chordata</taxon>
        <taxon>Craniata</taxon>
        <taxon>Vertebrata</taxon>
        <taxon>Euteleostomi</taxon>
        <taxon>Amphibia</taxon>
        <taxon>Batrachia</taxon>
        <taxon>Anura</taxon>
        <taxon>Neobatrachia</taxon>
        <taxon>Hyloidea</taxon>
        <taxon>Leptodactylidae</taxon>
        <taxon>Leiuperinae</taxon>
        <taxon>Engystomops</taxon>
    </lineage>
</organism>